<dbReference type="Proteomes" id="UP000735302">
    <property type="component" value="Unassembled WGS sequence"/>
</dbReference>
<dbReference type="AlphaFoldDB" id="A0AAV4DV29"/>
<evidence type="ECO:0000313" key="2">
    <source>
        <dbReference type="Proteomes" id="UP000735302"/>
    </source>
</evidence>
<dbReference type="EMBL" id="BLXT01008368">
    <property type="protein sequence ID" value="GFO47946.1"/>
    <property type="molecule type" value="Genomic_DNA"/>
</dbReference>
<gene>
    <name evidence="1" type="ORF">PoB_007445100</name>
</gene>
<comment type="caution">
    <text evidence="1">The sequence shown here is derived from an EMBL/GenBank/DDBJ whole genome shotgun (WGS) entry which is preliminary data.</text>
</comment>
<keyword evidence="2" id="KW-1185">Reference proteome</keyword>
<protein>
    <submittedName>
        <fullName evidence="1">Uncharacterized protein</fullName>
    </submittedName>
</protein>
<dbReference type="PROSITE" id="PS51257">
    <property type="entry name" value="PROKAR_LIPOPROTEIN"/>
    <property type="match status" value="1"/>
</dbReference>
<sequence length="186" mass="20798">MMIYREALDWNTMSGLIPVSWIILGCLLHSGRSAENCQSSQPSSKLVLCVSMLAALPNQYLVPPSNVNTSALAFGWTGRPFASHIAISFPSSLSETNYLSHFRPSFAWLPASSTLNFLSVFSCTEHYIDGMVDSETALKFARTLHVFELDHQRPCLTEDLKAQDYPVVDWLTKIKRPPLQTCTNKI</sequence>
<organism evidence="1 2">
    <name type="scientific">Plakobranchus ocellatus</name>
    <dbReference type="NCBI Taxonomy" id="259542"/>
    <lineage>
        <taxon>Eukaryota</taxon>
        <taxon>Metazoa</taxon>
        <taxon>Spiralia</taxon>
        <taxon>Lophotrochozoa</taxon>
        <taxon>Mollusca</taxon>
        <taxon>Gastropoda</taxon>
        <taxon>Heterobranchia</taxon>
        <taxon>Euthyneura</taxon>
        <taxon>Panpulmonata</taxon>
        <taxon>Sacoglossa</taxon>
        <taxon>Placobranchoidea</taxon>
        <taxon>Plakobranchidae</taxon>
        <taxon>Plakobranchus</taxon>
    </lineage>
</organism>
<name>A0AAV4DV29_9GAST</name>
<accession>A0AAV4DV29</accession>
<reference evidence="1 2" key="1">
    <citation type="journal article" date="2021" name="Elife">
        <title>Chloroplast acquisition without the gene transfer in kleptoplastic sea slugs, Plakobranchus ocellatus.</title>
        <authorList>
            <person name="Maeda T."/>
            <person name="Takahashi S."/>
            <person name="Yoshida T."/>
            <person name="Shimamura S."/>
            <person name="Takaki Y."/>
            <person name="Nagai Y."/>
            <person name="Toyoda A."/>
            <person name="Suzuki Y."/>
            <person name="Arimoto A."/>
            <person name="Ishii H."/>
            <person name="Satoh N."/>
            <person name="Nishiyama T."/>
            <person name="Hasebe M."/>
            <person name="Maruyama T."/>
            <person name="Minagawa J."/>
            <person name="Obokata J."/>
            <person name="Shigenobu S."/>
        </authorList>
    </citation>
    <scope>NUCLEOTIDE SEQUENCE [LARGE SCALE GENOMIC DNA]</scope>
</reference>
<proteinExistence type="predicted"/>
<evidence type="ECO:0000313" key="1">
    <source>
        <dbReference type="EMBL" id="GFO47946.1"/>
    </source>
</evidence>